<dbReference type="Proteomes" id="UP000778864">
    <property type="component" value="Unassembled WGS sequence"/>
</dbReference>
<evidence type="ECO:0000313" key="3">
    <source>
        <dbReference type="EMBL" id="VYT71210.1"/>
    </source>
</evidence>
<dbReference type="GeneID" id="69654435"/>
<protein>
    <submittedName>
        <fullName evidence="3">Uncharacterized protein</fullName>
    </submittedName>
</protein>
<proteinExistence type="predicted"/>
<gene>
    <name evidence="2" type="ORF">CYJ21_007010</name>
    <name evidence="1" type="ORF">KHZ90_09050</name>
    <name evidence="3" type="ORF">VPLFYP99_00991</name>
</gene>
<reference evidence="2 4" key="5">
    <citation type="submission" date="2024-04" db="EMBL/GenBank/DDBJ databases">
        <title>Na.</title>
        <authorList>
            <person name="Choi B."/>
        </authorList>
    </citation>
    <scope>NUCLEOTIDE SEQUENCE [LARGE SCALE GENOMIC DNA]</scope>
    <source>
        <strain evidence="2 4">UMB0138</strain>
    </source>
</reference>
<evidence type="ECO:0000313" key="2">
    <source>
        <dbReference type="EMBL" id="MEO9178694.1"/>
    </source>
</evidence>
<keyword evidence="4" id="KW-1185">Reference proteome</keyword>
<reference evidence="4" key="1">
    <citation type="submission" date="2017-12" db="EMBL/GenBank/DDBJ databases">
        <title>Phylogenetic diversity of female urinary microbiome.</title>
        <authorList>
            <person name="Thomas-White K."/>
            <person name="Wolfe A.J."/>
        </authorList>
    </citation>
    <scope>NUCLEOTIDE SEQUENCE [LARGE SCALE GENOMIC DNA]</scope>
    <source>
        <strain evidence="4">UMB0138</strain>
    </source>
</reference>
<sequence length="57" mass="6693">MAWGGSRRGAGRPRNPIKRIGRTFRLSDEEFLSLKPLIMAIKANNDKRYRQQYSREV</sequence>
<evidence type="ECO:0000313" key="1">
    <source>
        <dbReference type="EMBL" id="MBS4893910.1"/>
    </source>
</evidence>
<organism evidence="3">
    <name type="scientific">Veillonella parvula</name>
    <name type="common">Staphylococcus parvulus</name>
    <dbReference type="NCBI Taxonomy" id="29466"/>
    <lineage>
        <taxon>Bacteria</taxon>
        <taxon>Bacillati</taxon>
        <taxon>Bacillota</taxon>
        <taxon>Negativicutes</taxon>
        <taxon>Veillonellales</taxon>
        <taxon>Veillonellaceae</taxon>
        <taxon>Veillonella</taxon>
    </lineage>
</organism>
<dbReference type="EMBL" id="JAGZMU010000006">
    <property type="protein sequence ID" value="MBS4893910.1"/>
    <property type="molecule type" value="Genomic_DNA"/>
</dbReference>
<reference evidence="3" key="3">
    <citation type="submission" date="2019-11" db="EMBL/GenBank/DDBJ databases">
        <authorList>
            <person name="Feng L."/>
        </authorList>
    </citation>
    <scope>NUCLEOTIDE SEQUENCE</scope>
    <source>
        <strain evidence="3">VparvulaLFYP99</strain>
    </source>
</reference>
<dbReference type="RefSeq" id="WP_004697552.1">
    <property type="nucleotide sequence ID" value="NZ_AP031417.1"/>
</dbReference>
<dbReference type="Proteomes" id="UP000234197">
    <property type="component" value="Unassembled WGS sequence"/>
</dbReference>
<reference evidence="2" key="2">
    <citation type="submission" date="2017-12" db="EMBL/GenBank/DDBJ databases">
        <authorList>
            <person name="Thomas-White K."/>
            <person name="Wolfe A.J."/>
        </authorList>
    </citation>
    <scope>NUCLEOTIDE SEQUENCE</scope>
    <source>
        <strain evidence="2">UMB0138</strain>
    </source>
</reference>
<evidence type="ECO:0000313" key="4">
    <source>
        <dbReference type="Proteomes" id="UP000234197"/>
    </source>
</evidence>
<dbReference type="AlphaFoldDB" id="A0A6N2Z028"/>
<accession>A0A6N2Z028</accession>
<reference evidence="1" key="4">
    <citation type="submission" date="2021-02" db="EMBL/GenBank/DDBJ databases">
        <title>Infant gut strain persistence is associated with maternal origin, phylogeny, and functional potential including surface adhesion and iron acquisition.</title>
        <authorList>
            <person name="Lou Y.C."/>
        </authorList>
    </citation>
    <scope>NUCLEOTIDE SEQUENCE</scope>
    <source>
        <strain evidence="1">L3_108_031G1_dasL3_108_031G1_concoct_20</strain>
    </source>
</reference>
<dbReference type="EMBL" id="PKMC02000007">
    <property type="protein sequence ID" value="MEO9178694.1"/>
    <property type="molecule type" value="Genomic_DNA"/>
</dbReference>
<name>A0A6N2Z028_VEIPA</name>
<dbReference type="EMBL" id="CACRUG010000003">
    <property type="protein sequence ID" value="VYT71210.1"/>
    <property type="molecule type" value="Genomic_DNA"/>
</dbReference>